<evidence type="ECO:0000313" key="12">
    <source>
        <dbReference type="Proteomes" id="UP001347796"/>
    </source>
</evidence>
<comment type="caution">
    <text evidence="11">The sequence shown here is derived from an EMBL/GenBank/DDBJ whole genome shotgun (WGS) entry which is preliminary data.</text>
</comment>
<dbReference type="SUPFAM" id="SSF111352">
    <property type="entry name" value="Ammonium transporter"/>
    <property type="match status" value="1"/>
</dbReference>
<evidence type="ECO:0000313" key="11">
    <source>
        <dbReference type="EMBL" id="KAK6179625.1"/>
    </source>
</evidence>
<evidence type="ECO:0000256" key="9">
    <source>
        <dbReference type="SAM" id="MobiDB-lite"/>
    </source>
</evidence>
<evidence type="ECO:0000256" key="3">
    <source>
        <dbReference type="ARBA" id="ARBA00022448"/>
    </source>
</evidence>
<feature type="region of interest" description="Disordered" evidence="9">
    <location>
        <begin position="490"/>
        <end position="515"/>
    </location>
</feature>
<dbReference type="PANTHER" id="PTHR11730:SF58">
    <property type="entry name" value="AMMONIUM TRANSPORTER"/>
    <property type="match status" value="1"/>
</dbReference>
<comment type="subcellular location">
    <subcellularLocation>
        <location evidence="8">Cell membrane</location>
        <topology evidence="8">Multi-pass membrane protein</topology>
    </subcellularLocation>
    <subcellularLocation>
        <location evidence="1">Membrane</location>
        <topology evidence="1">Multi-pass membrane protein</topology>
    </subcellularLocation>
</comment>
<feature type="transmembrane region" description="Helical" evidence="8">
    <location>
        <begin position="139"/>
        <end position="159"/>
    </location>
</feature>
<evidence type="ECO:0000256" key="1">
    <source>
        <dbReference type="ARBA" id="ARBA00004141"/>
    </source>
</evidence>
<evidence type="ECO:0000256" key="7">
    <source>
        <dbReference type="ARBA" id="ARBA00023177"/>
    </source>
</evidence>
<dbReference type="InterPro" id="IPR018047">
    <property type="entry name" value="Ammonium_transpt_CS"/>
</dbReference>
<evidence type="ECO:0000259" key="10">
    <source>
        <dbReference type="Pfam" id="PF00909"/>
    </source>
</evidence>
<feature type="compositionally biased region" description="Low complexity" evidence="9">
    <location>
        <begin position="504"/>
        <end position="515"/>
    </location>
</feature>
<sequence>MASGNSTSYVADDGGVSGPITWDDATWILTSSFIIFTMQSGFGLLEAGAVAGKNEVNIMMKNVVDVVFGGITYWMFGYGFSFGEEKGSNAFTGVGSFFVDADGDDMGIIYSTFVFQLSFATTATTVVSGAMAERTKFSAYIIFSVFNTVVYCFPAHWVWGNNGFLRELGVVDFAGSGVVHLVGGASALVAAAYLKPRMGRFDKDRKSFAMNNPAGAIVGMFMLWWGWLAFNCGSTFGISGGKWKLAAKAAVTTLISSFAGGMVGILLSVIIYKKKYSVEYMINSILGALVAITASCAIVRPWESLIIGAIGAVVSLGGNKLVETCKVDDPVGAVGVHGTAGIWGLLAVGIFAAPDPQEQITQGRAGLIHGGGFYLLGVQCLCSVCEIAWSGLVTIFILFVIDRLVGLRMSREDEMLGADLTEHEVGSWPTESVHKDKCDNTNTVRRGSHIMIGDLTIPVSKLRDNLSRDNFKRDTFRKSKVATIDNDKSVRQNESNMETEVDNNNDNQNEVSLHL</sequence>
<keyword evidence="6 8" id="KW-0472">Membrane</keyword>
<dbReference type="PANTHER" id="PTHR11730">
    <property type="entry name" value="AMMONIUM TRANSPORTER"/>
    <property type="match status" value="1"/>
</dbReference>
<feature type="transmembrane region" description="Helical" evidence="8">
    <location>
        <begin position="108"/>
        <end position="127"/>
    </location>
</feature>
<feature type="transmembrane region" description="Helical" evidence="8">
    <location>
        <begin position="171"/>
        <end position="194"/>
    </location>
</feature>
<dbReference type="InterPro" id="IPR001905">
    <property type="entry name" value="Ammonium_transpt"/>
</dbReference>
<dbReference type="NCBIfam" id="TIGR00836">
    <property type="entry name" value="amt"/>
    <property type="match status" value="1"/>
</dbReference>
<protein>
    <recommendedName>
        <fullName evidence="8">Ammonium transporter</fullName>
    </recommendedName>
</protein>
<evidence type="ECO:0000256" key="8">
    <source>
        <dbReference type="RuleBase" id="RU362002"/>
    </source>
</evidence>
<dbReference type="GO" id="GO:0097272">
    <property type="term" value="P:ammonium homeostasis"/>
    <property type="evidence" value="ECO:0007669"/>
    <property type="project" value="TreeGrafter"/>
</dbReference>
<dbReference type="PROSITE" id="PS01219">
    <property type="entry name" value="AMMONIUM_TRANSP"/>
    <property type="match status" value="1"/>
</dbReference>
<dbReference type="EMBL" id="JAZGQO010000008">
    <property type="protein sequence ID" value="KAK6179625.1"/>
    <property type="molecule type" value="Genomic_DNA"/>
</dbReference>
<name>A0AAN8PYS2_PATCE</name>
<comment type="similarity">
    <text evidence="2 8">Belongs to the ammonia transporter channel (TC 1.A.11.2) family.</text>
</comment>
<keyword evidence="12" id="KW-1185">Reference proteome</keyword>
<dbReference type="InterPro" id="IPR024041">
    <property type="entry name" value="NH4_transpt_AmtB-like_dom"/>
</dbReference>
<evidence type="ECO:0000256" key="5">
    <source>
        <dbReference type="ARBA" id="ARBA00022989"/>
    </source>
</evidence>
<dbReference type="FunFam" id="1.10.3430.10:FF:000008">
    <property type="entry name" value="Ammonium transporter"/>
    <property type="match status" value="1"/>
</dbReference>
<organism evidence="11 12">
    <name type="scientific">Patella caerulea</name>
    <name type="common">Rayed Mediterranean limpet</name>
    <dbReference type="NCBI Taxonomy" id="87958"/>
    <lineage>
        <taxon>Eukaryota</taxon>
        <taxon>Metazoa</taxon>
        <taxon>Spiralia</taxon>
        <taxon>Lophotrochozoa</taxon>
        <taxon>Mollusca</taxon>
        <taxon>Gastropoda</taxon>
        <taxon>Patellogastropoda</taxon>
        <taxon>Patelloidea</taxon>
        <taxon>Patellidae</taxon>
        <taxon>Patella</taxon>
    </lineage>
</organism>
<feature type="transmembrane region" description="Helical" evidence="8">
    <location>
        <begin position="305"/>
        <end position="322"/>
    </location>
</feature>
<feature type="transmembrane region" description="Helical" evidence="8">
    <location>
        <begin position="250"/>
        <end position="273"/>
    </location>
</feature>
<dbReference type="Gene3D" id="1.10.3430.10">
    <property type="entry name" value="Ammonium transporter AmtB like domains"/>
    <property type="match status" value="1"/>
</dbReference>
<evidence type="ECO:0000256" key="6">
    <source>
        <dbReference type="ARBA" id="ARBA00023136"/>
    </source>
</evidence>
<reference evidence="11 12" key="1">
    <citation type="submission" date="2024-01" db="EMBL/GenBank/DDBJ databases">
        <title>The genome of the rayed Mediterranean limpet Patella caerulea (Linnaeus, 1758).</title>
        <authorList>
            <person name="Anh-Thu Weber A."/>
            <person name="Halstead-Nussloch G."/>
        </authorList>
    </citation>
    <scope>NUCLEOTIDE SEQUENCE [LARGE SCALE GENOMIC DNA]</scope>
    <source>
        <strain evidence="11">AATW-2023a</strain>
        <tissue evidence="11">Whole specimen</tissue>
    </source>
</reference>
<keyword evidence="3 8" id="KW-0813">Transport</keyword>
<keyword evidence="7 8" id="KW-0924">Ammonia transport</keyword>
<dbReference type="GO" id="GO:0005886">
    <property type="term" value="C:plasma membrane"/>
    <property type="evidence" value="ECO:0007669"/>
    <property type="project" value="UniProtKB-SubCell"/>
</dbReference>
<evidence type="ECO:0000256" key="4">
    <source>
        <dbReference type="ARBA" id="ARBA00022692"/>
    </source>
</evidence>
<dbReference type="Pfam" id="PF00909">
    <property type="entry name" value="Ammonium_transp"/>
    <property type="match status" value="1"/>
</dbReference>
<feature type="transmembrane region" description="Helical" evidence="8">
    <location>
        <begin position="280"/>
        <end position="299"/>
    </location>
</feature>
<dbReference type="GO" id="GO:0008519">
    <property type="term" value="F:ammonium channel activity"/>
    <property type="evidence" value="ECO:0007669"/>
    <property type="project" value="InterPro"/>
</dbReference>
<dbReference type="InterPro" id="IPR029020">
    <property type="entry name" value="Ammonium/urea_transptr"/>
</dbReference>
<feature type="domain" description="Ammonium transporter AmtB-like" evidence="10">
    <location>
        <begin position="27"/>
        <end position="424"/>
    </location>
</feature>
<feature type="transmembrane region" description="Helical" evidence="8">
    <location>
        <begin position="373"/>
        <end position="401"/>
    </location>
</feature>
<dbReference type="Proteomes" id="UP001347796">
    <property type="component" value="Unassembled WGS sequence"/>
</dbReference>
<keyword evidence="4 8" id="KW-0812">Transmembrane</keyword>
<feature type="transmembrane region" description="Helical" evidence="8">
    <location>
        <begin position="63"/>
        <end position="81"/>
    </location>
</feature>
<keyword evidence="5 8" id="KW-1133">Transmembrane helix</keyword>
<dbReference type="AlphaFoldDB" id="A0AAN8PYS2"/>
<proteinExistence type="inferred from homology"/>
<feature type="transmembrane region" description="Helical" evidence="8">
    <location>
        <begin position="27"/>
        <end position="51"/>
    </location>
</feature>
<evidence type="ECO:0000256" key="2">
    <source>
        <dbReference type="ARBA" id="ARBA00005887"/>
    </source>
</evidence>
<accession>A0AAN8PYS2</accession>
<feature type="transmembrane region" description="Helical" evidence="8">
    <location>
        <begin position="215"/>
        <end position="238"/>
    </location>
</feature>
<feature type="transmembrane region" description="Helical" evidence="8">
    <location>
        <begin position="334"/>
        <end position="353"/>
    </location>
</feature>
<gene>
    <name evidence="11" type="ORF">SNE40_011941</name>
</gene>